<evidence type="ECO:0000313" key="4">
    <source>
        <dbReference type="WBParaSite" id="HPBE_0002252201-mRNA-1"/>
    </source>
</evidence>
<dbReference type="Pfam" id="PF10545">
    <property type="entry name" value="MADF_DNA_bdg"/>
    <property type="match status" value="1"/>
</dbReference>
<evidence type="ECO:0000259" key="1">
    <source>
        <dbReference type="PROSITE" id="PS51029"/>
    </source>
</evidence>
<organism evidence="3 4">
    <name type="scientific">Heligmosomoides polygyrus</name>
    <name type="common">Parasitic roundworm</name>
    <dbReference type="NCBI Taxonomy" id="6339"/>
    <lineage>
        <taxon>Eukaryota</taxon>
        <taxon>Metazoa</taxon>
        <taxon>Ecdysozoa</taxon>
        <taxon>Nematoda</taxon>
        <taxon>Chromadorea</taxon>
        <taxon>Rhabditida</taxon>
        <taxon>Rhabditina</taxon>
        <taxon>Rhabditomorpha</taxon>
        <taxon>Strongyloidea</taxon>
        <taxon>Heligmosomidae</taxon>
        <taxon>Heligmosomoides</taxon>
    </lineage>
</organism>
<dbReference type="InterPro" id="IPR006578">
    <property type="entry name" value="MADF-dom"/>
</dbReference>
<dbReference type="AlphaFoldDB" id="A0A183GIP8"/>
<dbReference type="WBParaSite" id="HPBE_0002252201-mRNA-1">
    <property type="protein sequence ID" value="HPBE_0002252201-mRNA-1"/>
    <property type="gene ID" value="HPBE_0002252201"/>
</dbReference>
<evidence type="ECO:0000313" key="3">
    <source>
        <dbReference type="Proteomes" id="UP000050761"/>
    </source>
</evidence>
<proteinExistence type="predicted"/>
<name>A0A183GIP8_HELPZ</name>
<keyword evidence="3" id="KW-1185">Reference proteome</keyword>
<dbReference type="PROSITE" id="PS51029">
    <property type="entry name" value="MADF"/>
    <property type="match status" value="1"/>
</dbReference>
<reference evidence="2 3" key="1">
    <citation type="submission" date="2018-11" db="EMBL/GenBank/DDBJ databases">
        <authorList>
            <consortium name="Pathogen Informatics"/>
        </authorList>
    </citation>
    <scope>NUCLEOTIDE SEQUENCE [LARGE SCALE GENOMIC DNA]</scope>
</reference>
<protein>
    <submittedName>
        <fullName evidence="4">MADF domain-containing protein</fullName>
    </submittedName>
</protein>
<feature type="domain" description="MADF" evidence="1">
    <location>
        <begin position="21"/>
        <end position="72"/>
    </location>
</feature>
<dbReference type="EMBL" id="UZAH01034073">
    <property type="protein sequence ID" value="VDP33090.1"/>
    <property type="molecule type" value="Genomic_DNA"/>
</dbReference>
<gene>
    <name evidence="2" type="ORF">HPBE_LOCUS22521</name>
</gene>
<evidence type="ECO:0000313" key="2">
    <source>
        <dbReference type="EMBL" id="VDP33090.1"/>
    </source>
</evidence>
<dbReference type="OrthoDB" id="6081971at2759"/>
<dbReference type="Proteomes" id="UP000050761">
    <property type="component" value="Unassembled WGS sequence"/>
</dbReference>
<accession>A0A3P8CQT6</accession>
<accession>A0A183GIP8</accession>
<sequence>MSAKIPKFDPLDQLGMDEKLHLVNVIQAYPELWDERHPAYKDNTKRTMAWNQITGIMQDSFDKQYQGRVDAL</sequence>
<reference evidence="4" key="2">
    <citation type="submission" date="2019-09" db="UniProtKB">
        <authorList>
            <consortium name="WormBaseParasite"/>
        </authorList>
    </citation>
    <scope>IDENTIFICATION</scope>
</reference>